<evidence type="ECO:0000313" key="2">
    <source>
        <dbReference type="EMBL" id="BBC35217.1"/>
    </source>
</evidence>
<dbReference type="InterPro" id="IPR011604">
    <property type="entry name" value="PDDEXK-like_dom_sf"/>
</dbReference>
<reference evidence="2 3" key="2">
    <citation type="journal article" date="2023" name="ChemBioChem">
        <title>Acyltransferase Domain Exchange between Two Independent Type I Polyketide Synthases in the Same Producer Strain of Macrolide Antibiotics.</title>
        <authorList>
            <person name="Kudo F."/>
            <person name="Kishikawa K."/>
            <person name="Tsuboi K."/>
            <person name="Kido T."/>
            <person name="Usui T."/>
            <person name="Hashimoto J."/>
            <person name="Shin-Ya K."/>
            <person name="Miyanaga A."/>
            <person name="Eguchi T."/>
        </authorList>
    </citation>
    <scope>NUCLEOTIDE SEQUENCE [LARGE SCALE GENOMIC DNA]</scope>
    <source>
        <strain evidence="2 3">A-8890</strain>
    </source>
</reference>
<organism evidence="2 3">
    <name type="scientific">Streptomyces graminofaciens</name>
    <dbReference type="NCBI Taxonomy" id="68212"/>
    <lineage>
        <taxon>Bacteria</taxon>
        <taxon>Bacillati</taxon>
        <taxon>Actinomycetota</taxon>
        <taxon>Actinomycetes</taxon>
        <taxon>Kitasatosporales</taxon>
        <taxon>Streptomycetaceae</taxon>
        <taxon>Streptomyces</taxon>
    </lineage>
</organism>
<gene>
    <name evidence="2" type="ORF">SGFS_065110</name>
</gene>
<dbReference type="Gene3D" id="3.90.320.10">
    <property type="match status" value="1"/>
</dbReference>
<dbReference type="Proteomes" id="UP001321542">
    <property type="component" value="Chromosome"/>
</dbReference>
<sequence length="289" mass="31820">MTTTAEAPVAGPEVRDDLTAEEYHADLTSVSSTGLRELLEPGCPAQFHHDRQYPQPPKREFDLGNAVHAAVLGKGSDIVEIPYPNYRTGDAQAARDLAYDAGKIPLLPKEKEQVDAMAAAVRRHRQAGPMFAPGNGIAERSVYWTDPATGVRCRVRPDWLIVRPEVTVVVDLKTTTDANPKACSKAIAAYSYHQQGALYLDGVQAAGLAPEGARFVFVFQSKKPPYLITVRELAGQEEDIGRARNERALRIYADCERTGEWPDWTGPVTDIPTIGMPSYDTIRQAEEYL</sequence>
<protein>
    <recommendedName>
        <fullName evidence="1">Putative exodeoxyribonuclease 8 PDDEXK-like domain-containing protein</fullName>
    </recommendedName>
</protein>
<proteinExistence type="predicted"/>
<reference evidence="2 3" key="1">
    <citation type="journal article" date="2010" name="ChemBioChem">
        <title>Cloning and characterization of the biosynthetic gene cluster of 16-membered macrolide antibiotic FD-891: involvement of a dual functional cytochrome P450 monooxygenase catalyzing epoxidation and hydroxylation.</title>
        <authorList>
            <person name="Kudo F."/>
            <person name="Motegi A."/>
            <person name="Mizoue K."/>
            <person name="Eguchi T."/>
        </authorList>
    </citation>
    <scope>NUCLEOTIDE SEQUENCE [LARGE SCALE GENOMIC DNA]</scope>
    <source>
        <strain evidence="2 3">A-8890</strain>
    </source>
</reference>
<accession>A0ABN5VP17</accession>
<keyword evidence="3" id="KW-1185">Reference proteome</keyword>
<evidence type="ECO:0000259" key="1">
    <source>
        <dbReference type="Pfam" id="PF12684"/>
    </source>
</evidence>
<dbReference type="InterPro" id="IPR024432">
    <property type="entry name" value="Put_RecE_PDDEXK-like_dom"/>
</dbReference>
<feature type="domain" description="Putative exodeoxyribonuclease 8 PDDEXK-like" evidence="1">
    <location>
        <begin position="31"/>
        <end position="266"/>
    </location>
</feature>
<name>A0ABN5VP17_9ACTN</name>
<dbReference type="RefSeq" id="WP_286255397.1">
    <property type="nucleotide sequence ID" value="NZ_AP018448.1"/>
</dbReference>
<dbReference type="EMBL" id="AP018448">
    <property type="protein sequence ID" value="BBC35217.1"/>
    <property type="molecule type" value="Genomic_DNA"/>
</dbReference>
<dbReference type="Pfam" id="PF12684">
    <property type="entry name" value="DUF3799"/>
    <property type="match status" value="1"/>
</dbReference>
<evidence type="ECO:0000313" key="3">
    <source>
        <dbReference type="Proteomes" id="UP001321542"/>
    </source>
</evidence>